<dbReference type="NCBIfam" id="TIGR01509">
    <property type="entry name" value="HAD-SF-IA-v3"/>
    <property type="match status" value="1"/>
</dbReference>
<evidence type="ECO:0000313" key="2">
    <source>
        <dbReference type="Proteomes" id="UP000650628"/>
    </source>
</evidence>
<keyword evidence="2" id="KW-1185">Reference proteome</keyword>
<comment type="caution">
    <text evidence="1">The sequence shown here is derived from an EMBL/GenBank/DDBJ whole genome shotgun (WGS) entry which is preliminary data.</text>
</comment>
<dbReference type="EMBL" id="BOOO01000016">
    <property type="protein sequence ID" value="GII29844.1"/>
    <property type="molecule type" value="Genomic_DNA"/>
</dbReference>
<organism evidence="1 2">
    <name type="scientific">Planotetraspora mira</name>
    <dbReference type="NCBI Taxonomy" id="58121"/>
    <lineage>
        <taxon>Bacteria</taxon>
        <taxon>Bacillati</taxon>
        <taxon>Actinomycetota</taxon>
        <taxon>Actinomycetes</taxon>
        <taxon>Streptosporangiales</taxon>
        <taxon>Streptosporangiaceae</taxon>
        <taxon>Planotetraspora</taxon>
    </lineage>
</organism>
<protein>
    <recommendedName>
        <fullName evidence="3">Phosphoglycolate phosphatase</fullName>
    </recommendedName>
</protein>
<accession>A0A8J3TPI7</accession>
<dbReference type="PANTHER" id="PTHR43434:SF1">
    <property type="entry name" value="PHOSPHOGLYCOLATE PHOSPHATASE"/>
    <property type="match status" value="1"/>
</dbReference>
<dbReference type="GO" id="GO:0006281">
    <property type="term" value="P:DNA repair"/>
    <property type="evidence" value="ECO:0007669"/>
    <property type="project" value="TreeGrafter"/>
</dbReference>
<gene>
    <name evidence="1" type="ORF">Pmi06nite_32860</name>
</gene>
<dbReference type="GO" id="GO:0008967">
    <property type="term" value="F:phosphoglycolate phosphatase activity"/>
    <property type="evidence" value="ECO:0007669"/>
    <property type="project" value="TreeGrafter"/>
</dbReference>
<dbReference type="InterPro" id="IPR023214">
    <property type="entry name" value="HAD_sf"/>
</dbReference>
<name>A0A8J3TPI7_9ACTN</name>
<dbReference type="Proteomes" id="UP000650628">
    <property type="component" value="Unassembled WGS sequence"/>
</dbReference>
<sequence length="98" mass="9900">MFQPHGLLSAVDLISARVDPNPGLMKPNPHLVQQATLGLGADPSLTLLVGDSATDMLASKAAGVTAVGYANKPGKADRLSAAGADVLVTSINELLVAL</sequence>
<dbReference type="AlphaFoldDB" id="A0A8J3TPI7"/>
<dbReference type="InterPro" id="IPR036412">
    <property type="entry name" value="HAD-like_sf"/>
</dbReference>
<evidence type="ECO:0000313" key="1">
    <source>
        <dbReference type="EMBL" id="GII29844.1"/>
    </source>
</evidence>
<proteinExistence type="predicted"/>
<dbReference type="SUPFAM" id="SSF56784">
    <property type="entry name" value="HAD-like"/>
    <property type="match status" value="1"/>
</dbReference>
<reference evidence="1 2" key="1">
    <citation type="submission" date="2021-01" db="EMBL/GenBank/DDBJ databases">
        <title>Whole genome shotgun sequence of Planotetraspora mira NBRC 15435.</title>
        <authorList>
            <person name="Komaki H."/>
            <person name="Tamura T."/>
        </authorList>
    </citation>
    <scope>NUCLEOTIDE SEQUENCE [LARGE SCALE GENOMIC DNA]</scope>
    <source>
        <strain evidence="1 2">NBRC 15435</strain>
    </source>
</reference>
<dbReference type="InterPro" id="IPR006439">
    <property type="entry name" value="HAD-SF_hydro_IA"/>
</dbReference>
<dbReference type="Gene3D" id="3.40.50.1000">
    <property type="entry name" value="HAD superfamily/HAD-like"/>
    <property type="match status" value="1"/>
</dbReference>
<dbReference type="Pfam" id="PF13242">
    <property type="entry name" value="Hydrolase_like"/>
    <property type="match status" value="1"/>
</dbReference>
<evidence type="ECO:0008006" key="3">
    <source>
        <dbReference type="Google" id="ProtNLM"/>
    </source>
</evidence>
<dbReference type="GO" id="GO:0005829">
    <property type="term" value="C:cytosol"/>
    <property type="evidence" value="ECO:0007669"/>
    <property type="project" value="TreeGrafter"/>
</dbReference>
<dbReference type="PANTHER" id="PTHR43434">
    <property type="entry name" value="PHOSPHOGLYCOLATE PHOSPHATASE"/>
    <property type="match status" value="1"/>
</dbReference>
<dbReference type="InterPro" id="IPR050155">
    <property type="entry name" value="HAD-like_hydrolase_sf"/>
</dbReference>